<accession>A0A518GSX5</accession>
<organism evidence="1 2">
    <name type="scientific">Planctopirus ephydatiae</name>
    <dbReference type="NCBI Taxonomy" id="2528019"/>
    <lineage>
        <taxon>Bacteria</taxon>
        <taxon>Pseudomonadati</taxon>
        <taxon>Planctomycetota</taxon>
        <taxon>Planctomycetia</taxon>
        <taxon>Planctomycetales</taxon>
        <taxon>Planctomycetaceae</taxon>
        <taxon>Planctopirus</taxon>
    </lineage>
</organism>
<dbReference type="RefSeq" id="WP_145302935.1">
    <property type="nucleotide sequence ID" value="NZ_CP036299.1"/>
</dbReference>
<name>A0A518GSX5_9PLAN</name>
<dbReference type="AlphaFoldDB" id="A0A518GSX5"/>
<sequence length="68" mass="7650">MTPEKFFAPGSLITPLLPHRSQPLEKIDTPDRFRFHEIVGVSDRAMKLNATVSRDAGQNSVERKDAQT</sequence>
<reference evidence="1 2" key="1">
    <citation type="submission" date="2019-02" db="EMBL/GenBank/DDBJ databases">
        <title>Deep-cultivation of Planctomycetes and their phenomic and genomic characterization uncovers novel biology.</title>
        <authorList>
            <person name="Wiegand S."/>
            <person name="Jogler M."/>
            <person name="Boedeker C."/>
            <person name="Pinto D."/>
            <person name="Vollmers J."/>
            <person name="Rivas-Marin E."/>
            <person name="Kohn T."/>
            <person name="Peeters S.H."/>
            <person name="Heuer A."/>
            <person name="Rast P."/>
            <person name="Oberbeckmann S."/>
            <person name="Bunk B."/>
            <person name="Jeske O."/>
            <person name="Meyerdierks A."/>
            <person name="Storesund J.E."/>
            <person name="Kallscheuer N."/>
            <person name="Luecker S."/>
            <person name="Lage O.M."/>
            <person name="Pohl T."/>
            <person name="Merkel B.J."/>
            <person name="Hornburger P."/>
            <person name="Mueller R.-W."/>
            <person name="Bruemmer F."/>
            <person name="Labrenz M."/>
            <person name="Spormann A.M."/>
            <person name="Op den Camp H."/>
            <person name="Overmann J."/>
            <person name="Amann R."/>
            <person name="Jetten M.S.M."/>
            <person name="Mascher T."/>
            <person name="Medema M.H."/>
            <person name="Devos D.P."/>
            <person name="Kaster A.-K."/>
            <person name="Ovreas L."/>
            <person name="Rohde M."/>
            <person name="Galperin M.Y."/>
            <person name="Jogler C."/>
        </authorList>
    </citation>
    <scope>NUCLEOTIDE SEQUENCE [LARGE SCALE GENOMIC DNA]</scope>
    <source>
        <strain evidence="1 2">Spb1</strain>
    </source>
</reference>
<evidence type="ECO:0000313" key="2">
    <source>
        <dbReference type="Proteomes" id="UP000315349"/>
    </source>
</evidence>
<protein>
    <submittedName>
        <fullName evidence="1">Uncharacterized protein</fullName>
    </submittedName>
</protein>
<dbReference type="Proteomes" id="UP000315349">
    <property type="component" value="Chromosome"/>
</dbReference>
<proteinExistence type="predicted"/>
<evidence type="ECO:0000313" key="1">
    <source>
        <dbReference type="EMBL" id="QDV31691.1"/>
    </source>
</evidence>
<dbReference type="KEGG" id="peh:Spb1_36360"/>
<gene>
    <name evidence="1" type="ORF">Spb1_36360</name>
</gene>
<keyword evidence="2" id="KW-1185">Reference proteome</keyword>
<dbReference type="EMBL" id="CP036299">
    <property type="protein sequence ID" value="QDV31691.1"/>
    <property type="molecule type" value="Genomic_DNA"/>
</dbReference>